<evidence type="ECO:0000256" key="4">
    <source>
        <dbReference type="ARBA" id="ARBA00016377"/>
    </source>
</evidence>
<evidence type="ECO:0000313" key="10">
    <source>
        <dbReference type="Proteomes" id="UP000283433"/>
    </source>
</evidence>
<dbReference type="InterPro" id="IPR015797">
    <property type="entry name" value="NUDIX_hydrolase-like_dom_sf"/>
</dbReference>
<evidence type="ECO:0000256" key="3">
    <source>
        <dbReference type="ARBA" id="ARBA00007275"/>
    </source>
</evidence>
<evidence type="ECO:0000259" key="8">
    <source>
        <dbReference type="PROSITE" id="PS51462"/>
    </source>
</evidence>
<dbReference type="PROSITE" id="PS00893">
    <property type="entry name" value="NUDIX_BOX"/>
    <property type="match status" value="1"/>
</dbReference>
<dbReference type="SUPFAM" id="SSF55811">
    <property type="entry name" value="Nudix"/>
    <property type="match status" value="1"/>
</dbReference>
<dbReference type="CDD" id="cd24161">
    <property type="entry name" value="NUDIX_ADPRase_Ndx2"/>
    <property type="match status" value="1"/>
</dbReference>
<evidence type="ECO:0000256" key="7">
    <source>
        <dbReference type="ARBA" id="ARBA00032272"/>
    </source>
</evidence>
<comment type="caution">
    <text evidence="9">The sequence shown here is derived from an EMBL/GenBank/DDBJ whole genome shotgun (WGS) entry which is preliminary data.</text>
</comment>
<dbReference type="GO" id="GO:0005829">
    <property type="term" value="C:cytosol"/>
    <property type="evidence" value="ECO:0007669"/>
    <property type="project" value="TreeGrafter"/>
</dbReference>
<dbReference type="InterPro" id="IPR000086">
    <property type="entry name" value="NUDIX_hydrolase_dom"/>
</dbReference>
<dbReference type="AlphaFoldDB" id="A0A419S718"/>
<dbReference type="OrthoDB" id="9806150at2"/>
<dbReference type="GO" id="GO:0019693">
    <property type="term" value="P:ribose phosphate metabolic process"/>
    <property type="evidence" value="ECO:0007669"/>
    <property type="project" value="TreeGrafter"/>
</dbReference>
<dbReference type="PANTHER" id="PTHR11839">
    <property type="entry name" value="UDP/ADP-SUGAR PYROPHOSPHATASE"/>
    <property type="match status" value="1"/>
</dbReference>
<reference evidence="9 10" key="1">
    <citation type="submission" date="2016-07" db="EMBL/GenBank/DDBJ databases">
        <title>Genome of Pelobium manganitolerans.</title>
        <authorList>
            <person name="Wu S."/>
            <person name="Wang G."/>
        </authorList>
    </citation>
    <scope>NUCLEOTIDE SEQUENCE [LARGE SCALE GENOMIC DNA]</scope>
    <source>
        <strain evidence="9 10">YS-25</strain>
    </source>
</reference>
<sequence>MHDSNPWQTLGSKQIYDNPWIRLTEHQVINPSGGSGIYGEVHFKNLAIGIIAIDTDDQIYLVGQYRYPLKAYSWELPEGGGPLTEEPLDAAKRELLEETGLVAQKWKEVLRMHLSNSVSDELGVLYLASGFEQFAPQPEETEQLEVKKMPFEEVYQMVVNGEITDSLTVAGILRVKLMREGF</sequence>
<keyword evidence="5" id="KW-0378">Hydrolase</keyword>
<dbReference type="EMBL" id="MBTA01000012">
    <property type="protein sequence ID" value="RKD17071.1"/>
    <property type="molecule type" value="Genomic_DNA"/>
</dbReference>
<evidence type="ECO:0000256" key="2">
    <source>
        <dbReference type="ARBA" id="ARBA00001946"/>
    </source>
</evidence>
<keyword evidence="10" id="KW-1185">Reference proteome</keyword>
<comment type="similarity">
    <text evidence="3">Belongs to the Nudix hydrolase family. NudK subfamily.</text>
</comment>
<name>A0A419S718_9SPHI</name>
<feature type="domain" description="Nudix hydrolase" evidence="8">
    <location>
        <begin position="43"/>
        <end position="171"/>
    </location>
</feature>
<dbReference type="Pfam" id="PF00293">
    <property type="entry name" value="NUDIX"/>
    <property type="match status" value="1"/>
</dbReference>
<comment type="cofactor">
    <cofactor evidence="2">
        <name>Mg(2+)</name>
        <dbReference type="ChEBI" id="CHEBI:18420"/>
    </cofactor>
</comment>
<evidence type="ECO:0000256" key="1">
    <source>
        <dbReference type="ARBA" id="ARBA00000847"/>
    </source>
</evidence>
<dbReference type="InterPro" id="IPR020084">
    <property type="entry name" value="NUDIX_hydrolase_CS"/>
</dbReference>
<dbReference type="GO" id="GO:0016787">
    <property type="term" value="F:hydrolase activity"/>
    <property type="evidence" value="ECO:0007669"/>
    <property type="project" value="UniProtKB-KW"/>
</dbReference>
<comment type="catalytic activity">
    <reaction evidence="1">
        <text>GDP-alpha-D-mannose + H2O = alpha-D-mannose 1-phosphate + GMP + 2 H(+)</text>
        <dbReference type="Rhea" id="RHEA:27978"/>
        <dbReference type="ChEBI" id="CHEBI:15377"/>
        <dbReference type="ChEBI" id="CHEBI:15378"/>
        <dbReference type="ChEBI" id="CHEBI:57527"/>
        <dbReference type="ChEBI" id="CHEBI:58115"/>
        <dbReference type="ChEBI" id="CHEBI:58409"/>
    </reaction>
</comment>
<gene>
    <name evidence="9" type="ORF">BCY91_02685</name>
</gene>
<proteinExistence type="inferred from homology"/>
<evidence type="ECO:0000313" key="9">
    <source>
        <dbReference type="EMBL" id="RKD17071.1"/>
    </source>
</evidence>
<evidence type="ECO:0000256" key="5">
    <source>
        <dbReference type="ARBA" id="ARBA00022801"/>
    </source>
</evidence>
<dbReference type="Proteomes" id="UP000283433">
    <property type="component" value="Unassembled WGS sequence"/>
</dbReference>
<dbReference type="Gene3D" id="3.90.79.10">
    <property type="entry name" value="Nucleoside Triphosphate Pyrophosphohydrolase"/>
    <property type="match status" value="1"/>
</dbReference>
<dbReference type="PROSITE" id="PS51462">
    <property type="entry name" value="NUDIX"/>
    <property type="match status" value="1"/>
</dbReference>
<dbReference type="GO" id="GO:0006753">
    <property type="term" value="P:nucleoside phosphate metabolic process"/>
    <property type="evidence" value="ECO:0007669"/>
    <property type="project" value="TreeGrafter"/>
</dbReference>
<accession>A0A419S718</accession>
<dbReference type="PANTHER" id="PTHR11839:SF18">
    <property type="entry name" value="NUDIX HYDROLASE DOMAIN-CONTAINING PROTEIN"/>
    <property type="match status" value="1"/>
</dbReference>
<organism evidence="9 10">
    <name type="scientific">Pelobium manganitolerans</name>
    <dbReference type="NCBI Taxonomy" id="1842495"/>
    <lineage>
        <taxon>Bacteria</taxon>
        <taxon>Pseudomonadati</taxon>
        <taxon>Bacteroidota</taxon>
        <taxon>Sphingobacteriia</taxon>
        <taxon>Sphingobacteriales</taxon>
        <taxon>Sphingobacteriaceae</taxon>
        <taxon>Pelobium</taxon>
    </lineage>
</organism>
<protein>
    <recommendedName>
        <fullName evidence="4">GDP-mannose pyrophosphatase</fullName>
    </recommendedName>
    <alternativeName>
        <fullName evidence="6">GDP-mannose hydrolase</fullName>
    </alternativeName>
    <alternativeName>
        <fullName evidence="7">GDPMK</fullName>
    </alternativeName>
</protein>
<evidence type="ECO:0000256" key="6">
    <source>
        <dbReference type="ARBA" id="ARBA00032162"/>
    </source>
</evidence>
<dbReference type="RefSeq" id="WP_120181266.1">
    <property type="nucleotide sequence ID" value="NZ_MBTA01000012.1"/>
</dbReference>